<dbReference type="OMA" id="KIKRCHE"/>
<evidence type="ECO:0000256" key="2">
    <source>
        <dbReference type="SAM" id="MobiDB-lite"/>
    </source>
</evidence>
<name>A0A8C4N567_EPTBU</name>
<dbReference type="GO" id="GO:0005685">
    <property type="term" value="C:U1 snRNP"/>
    <property type="evidence" value="ECO:0007669"/>
    <property type="project" value="InterPro"/>
</dbReference>
<dbReference type="PANTHER" id="PTHR12375">
    <property type="entry name" value="RNA-BINDING PROTEIN LUC7-RELATED"/>
    <property type="match status" value="1"/>
</dbReference>
<feature type="compositionally biased region" description="Acidic residues" evidence="2">
    <location>
        <begin position="336"/>
        <end position="348"/>
    </location>
</feature>
<dbReference type="Pfam" id="PF03194">
    <property type="entry name" value="LUC7"/>
    <property type="match status" value="1"/>
</dbReference>
<dbReference type="AlphaFoldDB" id="A0A8C4N567"/>
<dbReference type="Ensembl" id="ENSEBUT00000001356.1">
    <property type="protein sequence ID" value="ENSEBUP00000001042.1"/>
    <property type="gene ID" value="ENSEBUG00000000982.1"/>
</dbReference>
<comment type="similarity">
    <text evidence="1">Belongs to the Luc7 family.</text>
</comment>
<evidence type="ECO:0000256" key="1">
    <source>
        <dbReference type="ARBA" id="ARBA00005655"/>
    </source>
</evidence>
<protein>
    <recommendedName>
        <fullName evidence="5">Luc7-like protein 3</fullName>
    </recommendedName>
</protein>
<accession>A0A8C4N567</accession>
<proteinExistence type="inferred from homology"/>
<feature type="compositionally biased region" description="Basic and acidic residues" evidence="2">
    <location>
        <begin position="383"/>
        <end position="392"/>
    </location>
</feature>
<sequence length="392" mass="45698">MWAAVDRAARPLTSAAPRSIPSLQHSGPCTKVHDEKLKKQYEKSSRRMRMGYEHDFLRYLQSIMSDVERKIRRGQSRLSLSNPVTMMTNGSKGKNDEKIKIFTDRIEDMLDEIENLGMEGRVDEAQSLMHKVDKMRDEREQLYTSTTQTLMAYTAQEKQMDVCKICGAFLIYGDAQSRIDDHLVGKQHMGYARIKTAMEQMKDKLRKRRDQRESRESKDGQDREVVKSHERVGDDRHRCDEERARSKDEVRSRSKDEVRSRSKDEVRMGEQEGDCGNRKRSWRKSRSQERHSSSRDREVYRGKDGSRDLQDSMGDVHRREDLDSRHTDDQSHSQEDDGEISDREEEEKNDSKRSARCHYHRSSNQEDVSRLAFEAGSSSAKTARVDKDKSPN</sequence>
<dbReference type="GO" id="GO:0003729">
    <property type="term" value="F:mRNA binding"/>
    <property type="evidence" value="ECO:0007669"/>
    <property type="project" value="InterPro"/>
</dbReference>
<dbReference type="GO" id="GO:0006376">
    <property type="term" value="P:mRNA splice site recognition"/>
    <property type="evidence" value="ECO:0007669"/>
    <property type="project" value="InterPro"/>
</dbReference>
<organism evidence="3 4">
    <name type="scientific">Eptatretus burgeri</name>
    <name type="common">Inshore hagfish</name>
    <dbReference type="NCBI Taxonomy" id="7764"/>
    <lineage>
        <taxon>Eukaryota</taxon>
        <taxon>Metazoa</taxon>
        <taxon>Chordata</taxon>
        <taxon>Craniata</taxon>
        <taxon>Vertebrata</taxon>
        <taxon>Cyclostomata</taxon>
        <taxon>Myxini</taxon>
        <taxon>Myxiniformes</taxon>
        <taxon>Myxinidae</taxon>
        <taxon>Eptatretinae</taxon>
        <taxon>Eptatretus</taxon>
    </lineage>
</organism>
<evidence type="ECO:0000313" key="4">
    <source>
        <dbReference type="Proteomes" id="UP000694388"/>
    </source>
</evidence>
<feature type="region of interest" description="Disordered" evidence="2">
    <location>
        <begin position="1"/>
        <end position="30"/>
    </location>
</feature>
<feature type="compositionally biased region" description="Basic and acidic residues" evidence="2">
    <location>
        <begin position="210"/>
        <end position="270"/>
    </location>
</feature>
<reference evidence="3" key="1">
    <citation type="submission" date="2025-08" db="UniProtKB">
        <authorList>
            <consortium name="Ensembl"/>
        </authorList>
    </citation>
    <scope>IDENTIFICATION</scope>
</reference>
<feature type="compositionally biased region" description="Basic and acidic residues" evidence="2">
    <location>
        <begin position="286"/>
        <end position="335"/>
    </location>
</feature>
<keyword evidence="4" id="KW-1185">Reference proteome</keyword>
<reference evidence="3" key="2">
    <citation type="submission" date="2025-09" db="UniProtKB">
        <authorList>
            <consortium name="Ensembl"/>
        </authorList>
    </citation>
    <scope>IDENTIFICATION</scope>
</reference>
<feature type="region of interest" description="Disordered" evidence="2">
    <location>
        <begin position="201"/>
        <end position="392"/>
    </location>
</feature>
<evidence type="ECO:0008006" key="5">
    <source>
        <dbReference type="Google" id="ProtNLM"/>
    </source>
</evidence>
<evidence type="ECO:0000313" key="3">
    <source>
        <dbReference type="Ensembl" id="ENSEBUP00000001042.1"/>
    </source>
</evidence>
<dbReference type="InterPro" id="IPR004882">
    <property type="entry name" value="Luc7-rel"/>
</dbReference>
<dbReference type="GeneTree" id="ENSGT00950000183213"/>
<dbReference type="Proteomes" id="UP000694388">
    <property type="component" value="Unplaced"/>
</dbReference>